<keyword evidence="1" id="KW-0812">Transmembrane</keyword>
<organism evidence="2 3">
    <name type="scientific">Etheostoma spectabile</name>
    <name type="common">orangethroat darter</name>
    <dbReference type="NCBI Taxonomy" id="54343"/>
    <lineage>
        <taxon>Eukaryota</taxon>
        <taxon>Metazoa</taxon>
        <taxon>Chordata</taxon>
        <taxon>Craniata</taxon>
        <taxon>Vertebrata</taxon>
        <taxon>Euteleostomi</taxon>
        <taxon>Actinopterygii</taxon>
        <taxon>Neopterygii</taxon>
        <taxon>Teleostei</taxon>
        <taxon>Neoteleostei</taxon>
        <taxon>Acanthomorphata</taxon>
        <taxon>Eupercaria</taxon>
        <taxon>Perciformes</taxon>
        <taxon>Percoidei</taxon>
        <taxon>Percidae</taxon>
        <taxon>Etheostomatinae</taxon>
        <taxon>Etheostoma</taxon>
    </lineage>
</organism>
<evidence type="ECO:0000313" key="2">
    <source>
        <dbReference type="EMBL" id="KAA8593843.1"/>
    </source>
</evidence>
<dbReference type="EMBL" id="VOFY01000003">
    <property type="protein sequence ID" value="KAA8593843.1"/>
    <property type="molecule type" value="Genomic_DNA"/>
</dbReference>
<comment type="caution">
    <text evidence="2">The sequence shown here is derived from an EMBL/GenBank/DDBJ whole genome shotgun (WGS) entry which is preliminary data.</text>
</comment>
<gene>
    <name evidence="2" type="ORF">FQN60_004677</name>
</gene>
<dbReference type="Proteomes" id="UP000327493">
    <property type="component" value="Chromosome 3"/>
</dbReference>
<feature type="transmembrane region" description="Helical" evidence="1">
    <location>
        <begin position="9"/>
        <end position="33"/>
    </location>
</feature>
<evidence type="ECO:0000256" key="1">
    <source>
        <dbReference type="SAM" id="Phobius"/>
    </source>
</evidence>
<accession>A0A5J5DKS6</accession>
<keyword evidence="3" id="KW-1185">Reference proteome</keyword>
<dbReference type="AlphaFoldDB" id="A0A5J5DKS6"/>
<reference evidence="2 3" key="1">
    <citation type="submission" date="2019-08" db="EMBL/GenBank/DDBJ databases">
        <title>A chromosome-level genome assembly, high-density linkage maps, and genome scans reveal the genomic architecture of hybrid incompatibilities underlying speciation via character displacement in darters (Percidae: Etheostominae).</title>
        <authorList>
            <person name="Moran R.L."/>
            <person name="Catchen J.M."/>
            <person name="Fuller R.C."/>
        </authorList>
    </citation>
    <scope>NUCLEOTIDE SEQUENCE [LARGE SCALE GENOMIC DNA]</scope>
    <source>
        <strain evidence="2">EspeVRDwgs_2016</strain>
        <tissue evidence="2">Muscle</tissue>
    </source>
</reference>
<keyword evidence="1" id="KW-1133">Transmembrane helix</keyword>
<sequence length="85" mass="8841">MDRCAAQTFLLKIAGVTLPIGLMGLLLCSLVEYQPLTLNALVLVPSLDIRVGGSGPSPLFASAGWARYKLGNGGLGTSRQVAKNV</sequence>
<name>A0A5J5DKS6_9PERO</name>
<proteinExistence type="predicted"/>
<keyword evidence="1" id="KW-0472">Membrane</keyword>
<evidence type="ECO:0000313" key="3">
    <source>
        <dbReference type="Proteomes" id="UP000327493"/>
    </source>
</evidence>
<protein>
    <submittedName>
        <fullName evidence="2">Uncharacterized protein</fullName>
    </submittedName>
</protein>